<comment type="caution">
    <text evidence="2">The sequence shown here is derived from an EMBL/GenBank/DDBJ whole genome shotgun (WGS) entry which is preliminary data.</text>
</comment>
<keyword evidence="3" id="KW-1185">Reference proteome</keyword>
<dbReference type="Proteomes" id="UP000625551">
    <property type="component" value="Unassembled WGS sequence"/>
</dbReference>
<reference evidence="2 3" key="1">
    <citation type="submission" date="2020-09" db="EMBL/GenBank/DDBJ databases">
        <title>Genome sequencing and assembly of Pontibacter sp.</title>
        <authorList>
            <person name="Chhetri G."/>
        </authorList>
    </citation>
    <scope>NUCLEOTIDE SEQUENCE [LARGE SCALE GENOMIC DNA]</scope>
    <source>
        <strain evidence="2 3">JH31</strain>
    </source>
</reference>
<accession>A0ABR7XHH5</accession>
<dbReference type="Gene3D" id="3.40.50.2000">
    <property type="entry name" value="Glycogen Phosphorylase B"/>
    <property type="match status" value="2"/>
</dbReference>
<dbReference type="Pfam" id="PF13692">
    <property type="entry name" value="Glyco_trans_1_4"/>
    <property type="match status" value="1"/>
</dbReference>
<protein>
    <submittedName>
        <fullName evidence="2">Glycosyltransferase family 4 protein</fullName>
    </submittedName>
</protein>
<dbReference type="SUPFAM" id="SSF53756">
    <property type="entry name" value="UDP-Glycosyltransferase/glycogen phosphorylase"/>
    <property type="match status" value="1"/>
</dbReference>
<name>A0ABR7XHH5_9BACT</name>
<dbReference type="CDD" id="cd03801">
    <property type="entry name" value="GT4_PimA-like"/>
    <property type="match status" value="1"/>
</dbReference>
<dbReference type="EMBL" id="JACXAJ010000004">
    <property type="protein sequence ID" value="MBD1397715.1"/>
    <property type="molecule type" value="Genomic_DNA"/>
</dbReference>
<proteinExistence type="predicted"/>
<organism evidence="2 3">
    <name type="scientific">Pontibacter aquaedesilientis</name>
    <dbReference type="NCBI Taxonomy" id="2766980"/>
    <lineage>
        <taxon>Bacteria</taxon>
        <taxon>Pseudomonadati</taxon>
        <taxon>Bacteroidota</taxon>
        <taxon>Cytophagia</taxon>
        <taxon>Cytophagales</taxon>
        <taxon>Hymenobacteraceae</taxon>
        <taxon>Pontibacter</taxon>
    </lineage>
</organism>
<gene>
    <name evidence="2" type="ORF">H9Q13_11115</name>
</gene>
<evidence type="ECO:0000313" key="2">
    <source>
        <dbReference type="EMBL" id="MBD1397715.1"/>
    </source>
</evidence>
<evidence type="ECO:0000313" key="3">
    <source>
        <dbReference type="Proteomes" id="UP000625551"/>
    </source>
</evidence>
<evidence type="ECO:0000256" key="1">
    <source>
        <dbReference type="ARBA" id="ARBA00022679"/>
    </source>
</evidence>
<keyword evidence="1" id="KW-0808">Transferase</keyword>
<dbReference type="PANTHER" id="PTHR46401">
    <property type="entry name" value="GLYCOSYLTRANSFERASE WBBK-RELATED"/>
    <property type="match status" value="1"/>
</dbReference>
<sequence>MAKFLFYDDKIINILLQDEKPSGGAAIQAYGWIRGLLAAGHEVYLMTEPVDRELIKKDCQDIKIIPDYNPSKGIRWIRWVYYRLPFIYGALKKHKPDYIYKGIPSWHSFLLGVICHILNIKFIQRVSNDFLIDDRFFLKYSKSHRLFQDFGFKLSDYILCQNDYQLKLIAKKFPDKTNLKISNPIILKSSTDLNSIGSRSYIAWLGLFQYQKNLKLLYQIASLMHNEQFVVAGKAIPKIDEETLYYLNELQELPNVKLIGFLTRQQVLPFLADAKFLLNTSHYEGFSNTFLEAMAVGTPILSSDLVNPDSIITKNNLGIVYKDAHDLHTQYCSLQADDYQIMSSNAYKHVFQNHDYRQLTQDLTNILNVN</sequence>
<dbReference type="PANTHER" id="PTHR46401:SF2">
    <property type="entry name" value="GLYCOSYLTRANSFERASE WBBK-RELATED"/>
    <property type="match status" value="1"/>
</dbReference>